<name>A0A6J6F1D7_9ZZZZ</name>
<evidence type="ECO:0000313" key="1">
    <source>
        <dbReference type="EMBL" id="CAB4581389.1"/>
    </source>
</evidence>
<reference evidence="1" key="1">
    <citation type="submission" date="2020-05" db="EMBL/GenBank/DDBJ databases">
        <authorList>
            <person name="Chiriac C."/>
            <person name="Salcher M."/>
            <person name="Ghai R."/>
            <person name="Kavagutti S V."/>
        </authorList>
    </citation>
    <scope>NUCLEOTIDE SEQUENCE</scope>
</reference>
<protein>
    <submittedName>
        <fullName evidence="1">Unannotated protein</fullName>
    </submittedName>
</protein>
<organism evidence="1">
    <name type="scientific">freshwater metagenome</name>
    <dbReference type="NCBI Taxonomy" id="449393"/>
    <lineage>
        <taxon>unclassified sequences</taxon>
        <taxon>metagenomes</taxon>
        <taxon>ecological metagenomes</taxon>
    </lineage>
</organism>
<gene>
    <name evidence="1" type="ORF">UFOPK1603_01814</name>
</gene>
<sequence>MDATELRYRIIAVFKENLVVELLGPTQPDRGIDGVVATDVEFANKLVEKEPSEAFGRSRVTGKQGALDDLRQIYKRKYRAVEVRKIATKNICLFGAELFCDVDAHGRRAYGLFRPSPRMARWLSVTALTRGSRWLPIPENR</sequence>
<accession>A0A6J6F1D7</accession>
<dbReference type="AlphaFoldDB" id="A0A6J6F1D7"/>
<proteinExistence type="predicted"/>
<dbReference type="EMBL" id="CAEZTG010000240">
    <property type="protein sequence ID" value="CAB4581389.1"/>
    <property type="molecule type" value="Genomic_DNA"/>
</dbReference>